<dbReference type="Pfam" id="PF03825">
    <property type="entry name" value="Nuc_H_symport"/>
    <property type="match status" value="1"/>
</dbReference>
<feature type="transmembrane region" description="Helical" evidence="7">
    <location>
        <begin position="282"/>
        <end position="300"/>
    </location>
</feature>
<feature type="transmembrane region" description="Helical" evidence="7">
    <location>
        <begin position="133"/>
        <end position="150"/>
    </location>
</feature>
<sequence length="419" mass="45799">MSIKFRLTAMQFLQFFVWGAWLISLGGYMGGTLHFEGGQIGAIFATMGIASLIMPGLTGIVADKWINAERLYGILHLVGAGALIYASTATTYNHMYWAMLLNMLVYMPTLSLANTVSYNALERYKMDLVKDFPPIRVWGTVGFICAMWAVDLTGFKASAAQLYVAAISAAALGLYAFTLPACPPMRCEGKTMLSAFGLDALVLFKRKKMAIFFLFSMLLGAALQITNTYGDLFLGSFASIPEYADSFGVKHSVILLSISQMSETLFILAIPFFLKHFGIKRVMLISMFAWVFRFGLFALGDPGSGLWMLVLSMIVYGMAFDFFNVSGSLFTEMEAHPSIRASAQGLFFMMTNGVGAIIGGYASGAVVDAFSVYAGGGGLVSRDWTPVWFIFAGYALVIGLLFGIVFRYKHNPEKAEKAD</sequence>
<comment type="caution">
    <text evidence="9">The sequence shown here is derived from an EMBL/GenBank/DDBJ whole genome shotgun (WGS) entry which is preliminary data.</text>
</comment>
<keyword evidence="3" id="KW-1003">Cell membrane</keyword>
<keyword evidence="2" id="KW-0813">Transport</keyword>
<dbReference type="SUPFAM" id="SSF103473">
    <property type="entry name" value="MFS general substrate transporter"/>
    <property type="match status" value="1"/>
</dbReference>
<evidence type="ECO:0000256" key="6">
    <source>
        <dbReference type="ARBA" id="ARBA00023136"/>
    </source>
</evidence>
<evidence type="ECO:0000256" key="7">
    <source>
        <dbReference type="SAM" id="Phobius"/>
    </source>
</evidence>
<keyword evidence="5 7" id="KW-1133">Transmembrane helix</keyword>
<accession>A0A4S2AL03</accession>
<dbReference type="RefSeq" id="WP_136010896.1">
    <property type="nucleotide sequence ID" value="NZ_SRYZ01000040.1"/>
</dbReference>
<protein>
    <submittedName>
        <fullName evidence="9">MFS transporter</fullName>
    </submittedName>
</protein>
<dbReference type="PANTHER" id="PTHR23522">
    <property type="entry name" value="BLL5896 PROTEIN"/>
    <property type="match status" value="1"/>
</dbReference>
<evidence type="ECO:0000256" key="2">
    <source>
        <dbReference type="ARBA" id="ARBA00022448"/>
    </source>
</evidence>
<dbReference type="NCBIfam" id="TIGR00889">
    <property type="entry name" value="2A0110"/>
    <property type="match status" value="1"/>
</dbReference>
<dbReference type="PROSITE" id="PS50850">
    <property type="entry name" value="MFS"/>
    <property type="match status" value="1"/>
</dbReference>
<evidence type="ECO:0000313" key="9">
    <source>
        <dbReference type="EMBL" id="TGY01778.1"/>
    </source>
</evidence>
<feature type="transmembrane region" description="Helical" evidence="7">
    <location>
        <begin position="12"/>
        <end position="30"/>
    </location>
</feature>
<feature type="transmembrane region" description="Helical" evidence="7">
    <location>
        <begin position="71"/>
        <end position="89"/>
    </location>
</feature>
<dbReference type="GO" id="GO:0015212">
    <property type="term" value="F:cytidine transmembrane transporter activity"/>
    <property type="evidence" value="ECO:0007669"/>
    <property type="project" value="TreeGrafter"/>
</dbReference>
<dbReference type="AlphaFoldDB" id="A0A4S2AL03"/>
<feature type="domain" description="Major facilitator superfamily (MFS) profile" evidence="8">
    <location>
        <begin position="208"/>
        <end position="419"/>
    </location>
</feature>
<dbReference type="CDD" id="cd06177">
    <property type="entry name" value="MFS_NHS"/>
    <property type="match status" value="1"/>
</dbReference>
<evidence type="ECO:0000256" key="1">
    <source>
        <dbReference type="ARBA" id="ARBA00004651"/>
    </source>
</evidence>
<dbReference type="FunFam" id="1.20.1250.20:FF:000012">
    <property type="entry name" value="Nucleoside permease NupG"/>
    <property type="match status" value="1"/>
</dbReference>
<feature type="transmembrane region" description="Helical" evidence="7">
    <location>
        <begin position="162"/>
        <end position="182"/>
    </location>
</feature>
<dbReference type="InterPro" id="IPR036259">
    <property type="entry name" value="MFS_trans_sf"/>
</dbReference>
<dbReference type="InterPro" id="IPR020846">
    <property type="entry name" value="MFS_dom"/>
</dbReference>
<dbReference type="PANTHER" id="PTHR23522:SF4">
    <property type="entry name" value="NUCLEOSIDE PERMEASE NUPG-RELATED"/>
    <property type="match status" value="1"/>
</dbReference>
<keyword evidence="10" id="KW-1185">Reference proteome</keyword>
<dbReference type="InterPro" id="IPR004740">
    <property type="entry name" value="Nuc_H_symport"/>
</dbReference>
<dbReference type="GO" id="GO:0005886">
    <property type="term" value="C:plasma membrane"/>
    <property type="evidence" value="ECO:0007669"/>
    <property type="project" value="UniProtKB-SubCell"/>
</dbReference>
<evidence type="ECO:0000256" key="3">
    <source>
        <dbReference type="ARBA" id="ARBA00022475"/>
    </source>
</evidence>
<evidence type="ECO:0000259" key="8">
    <source>
        <dbReference type="PROSITE" id="PS50850"/>
    </source>
</evidence>
<feature type="transmembrane region" description="Helical" evidence="7">
    <location>
        <begin position="42"/>
        <end position="62"/>
    </location>
</feature>
<comment type="subcellular location">
    <subcellularLocation>
        <location evidence="1">Cell membrane</location>
        <topology evidence="1">Multi-pass membrane protein</topology>
    </subcellularLocation>
</comment>
<evidence type="ECO:0000256" key="4">
    <source>
        <dbReference type="ARBA" id="ARBA00022692"/>
    </source>
</evidence>
<dbReference type="Proteomes" id="UP000310532">
    <property type="component" value="Unassembled WGS sequence"/>
</dbReference>
<feature type="transmembrane region" description="Helical" evidence="7">
    <location>
        <begin position="210"/>
        <end position="229"/>
    </location>
</feature>
<dbReference type="Gene3D" id="1.20.1250.20">
    <property type="entry name" value="MFS general substrate transporter like domains"/>
    <property type="match status" value="2"/>
</dbReference>
<evidence type="ECO:0000313" key="10">
    <source>
        <dbReference type="Proteomes" id="UP000310532"/>
    </source>
</evidence>
<feature type="transmembrane region" description="Helical" evidence="7">
    <location>
        <begin position="346"/>
        <end position="367"/>
    </location>
</feature>
<gene>
    <name evidence="9" type="ORF">E5355_14420</name>
</gene>
<keyword evidence="6 7" id="KW-0472">Membrane</keyword>
<keyword evidence="4 7" id="KW-0812">Transmembrane</keyword>
<feature type="transmembrane region" description="Helical" evidence="7">
    <location>
        <begin position="387"/>
        <end position="408"/>
    </location>
</feature>
<dbReference type="EMBL" id="SRYZ01000040">
    <property type="protein sequence ID" value="TGY01778.1"/>
    <property type="molecule type" value="Genomic_DNA"/>
</dbReference>
<name>A0A4S2AL03_9BACE</name>
<evidence type="ECO:0000256" key="5">
    <source>
        <dbReference type="ARBA" id="ARBA00022989"/>
    </source>
</evidence>
<feature type="transmembrane region" description="Helical" evidence="7">
    <location>
        <begin position="249"/>
        <end position="270"/>
    </location>
</feature>
<dbReference type="GO" id="GO:0015213">
    <property type="term" value="F:uridine transmembrane transporter activity"/>
    <property type="evidence" value="ECO:0007669"/>
    <property type="project" value="TreeGrafter"/>
</dbReference>
<reference evidence="9 10" key="1">
    <citation type="submission" date="2019-04" db="EMBL/GenBank/DDBJ databases">
        <title>Microbes associate with the intestines of laboratory mice.</title>
        <authorList>
            <person name="Navarre W."/>
            <person name="Wong E."/>
            <person name="Huang K."/>
            <person name="Tropini C."/>
            <person name="Ng K."/>
            <person name="Yu B."/>
        </authorList>
    </citation>
    <scope>NUCLEOTIDE SEQUENCE [LARGE SCALE GENOMIC DNA]</scope>
    <source>
        <strain evidence="9 10">NM69_E16B</strain>
    </source>
</reference>
<proteinExistence type="predicted"/>
<organism evidence="9 10">
    <name type="scientific">Bacteroides muris</name>
    <name type="common">ex Afrizal et al. 2022</name>
    <dbReference type="NCBI Taxonomy" id="2516960"/>
    <lineage>
        <taxon>Bacteria</taxon>
        <taxon>Pseudomonadati</taxon>
        <taxon>Bacteroidota</taxon>
        <taxon>Bacteroidia</taxon>
        <taxon>Bacteroidales</taxon>
        <taxon>Bacteroidaceae</taxon>
        <taxon>Bacteroides</taxon>
    </lineage>
</organism>
<feature type="transmembrane region" description="Helical" evidence="7">
    <location>
        <begin position="306"/>
        <end position="325"/>
    </location>
</feature>
<feature type="transmembrane region" description="Helical" evidence="7">
    <location>
        <begin position="95"/>
        <end position="121"/>
    </location>
</feature>